<name>A0A160PU69_9CORY</name>
<evidence type="ECO:0000313" key="1">
    <source>
        <dbReference type="EMBL" id="BAU96100.1"/>
    </source>
</evidence>
<dbReference type="Proteomes" id="UP000218244">
    <property type="component" value="Chromosome"/>
</dbReference>
<organism evidence="1 2">
    <name type="scientific">Corynebacterium suranareeae</name>
    <dbReference type="NCBI Taxonomy" id="2506452"/>
    <lineage>
        <taxon>Bacteria</taxon>
        <taxon>Bacillati</taxon>
        <taxon>Actinomycetota</taxon>
        <taxon>Actinomycetes</taxon>
        <taxon>Mycobacteriales</taxon>
        <taxon>Corynebacteriaceae</taxon>
        <taxon>Corynebacterium</taxon>
    </lineage>
</organism>
<dbReference type="KEGG" id="csur:N24_1838"/>
<keyword evidence="2" id="KW-1185">Reference proteome</keyword>
<dbReference type="AlphaFoldDB" id="A0A160PU69"/>
<reference evidence="1 2" key="1">
    <citation type="submission" date="2016-02" db="EMBL/GenBank/DDBJ databases">
        <title>Corynebacterium glutamicum N24 whole genome sequencing project.</title>
        <authorList>
            <person name="Matsutani M."/>
            <person name="Nangtapong N."/>
            <person name="Yakushi T."/>
            <person name="Matsushita K."/>
        </authorList>
    </citation>
    <scope>NUCLEOTIDE SEQUENCE [LARGE SCALE GENOMIC DNA]</scope>
    <source>
        <strain evidence="1 2">N24</strain>
    </source>
</reference>
<accession>A0A160PU69</accession>
<protein>
    <submittedName>
        <fullName evidence="1">Uncharacterized protein</fullName>
    </submittedName>
</protein>
<dbReference type="EMBL" id="AP017369">
    <property type="protein sequence ID" value="BAU96100.1"/>
    <property type="molecule type" value="Genomic_DNA"/>
</dbReference>
<dbReference type="RefSeq" id="WP_096456363.1">
    <property type="nucleotide sequence ID" value="NZ_AP017369.1"/>
</dbReference>
<gene>
    <name evidence="1" type="ORF">N24_1838</name>
</gene>
<evidence type="ECO:0000313" key="2">
    <source>
        <dbReference type="Proteomes" id="UP000218244"/>
    </source>
</evidence>
<proteinExistence type="predicted"/>
<sequence length="127" mass="14629">MSHTDNNSQHPPIPKGFWQQIDHQLDRIVAQRPETFDALRETLLDPAYTAIVHDRDRYGVVTYDSNSAFFSGSGGDNGLADVLINCDWRMTDYRAAYYFVMTHKYTKESFTYIEGDVKRGDLIDNDN</sequence>